<protein>
    <submittedName>
        <fullName evidence="2">Papain-like cysteine protease family protein</fullName>
    </submittedName>
</protein>
<organism evidence="2 3">
    <name type="scientific">Metasolibacillus meyeri</name>
    <dbReference type="NCBI Taxonomy" id="1071052"/>
    <lineage>
        <taxon>Bacteria</taxon>
        <taxon>Bacillati</taxon>
        <taxon>Bacillota</taxon>
        <taxon>Bacilli</taxon>
        <taxon>Bacillales</taxon>
        <taxon>Caryophanaceae</taxon>
        <taxon>Metasolibacillus</taxon>
    </lineage>
</organism>
<dbReference type="Pfam" id="PF12385">
    <property type="entry name" value="Peptidase_C70"/>
    <property type="match status" value="1"/>
</dbReference>
<feature type="signal peptide" evidence="1">
    <location>
        <begin position="1"/>
        <end position="26"/>
    </location>
</feature>
<keyword evidence="2" id="KW-0378">Hydrolase</keyword>
<name>A0AAW9NXW1_9BACL</name>
<dbReference type="AlphaFoldDB" id="A0AAW9NXW1"/>
<evidence type="ECO:0000313" key="2">
    <source>
        <dbReference type="EMBL" id="MEC1180406.1"/>
    </source>
</evidence>
<accession>A0AAW9NXW1</accession>
<gene>
    <name evidence="2" type="ORF">P9B03_18070</name>
</gene>
<evidence type="ECO:0000256" key="1">
    <source>
        <dbReference type="SAM" id="SignalP"/>
    </source>
</evidence>
<sequence>MKNKCLLIFIIFICFYSLISPSNVYAASKSLTVANYSQERSNWCWVTAGQIVAQYLRGTIYSQCTLYKAGKNTTTCVNEPGGFYDDMARVLKHGNVHVGIVGTALPPMFTIVEEIDKNKPIITRINWKSGGSVGHLLVIRGYDTNTGMVRFVYPKQSTSYTDKTSEYRILAWSELKINNEWETTHARYQLD</sequence>
<dbReference type="Proteomes" id="UP001344888">
    <property type="component" value="Unassembled WGS sequence"/>
</dbReference>
<feature type="chain" id="PRO_5043353678" evidence="1">
    <location>
        <begin position="27"/>
        <end position="191"/>
    </location>
</feature>
<dbReference type="RefSeq" id="WP_326124965.1">
    <property type="nucleotide sequence ID" value="NZ_JARSFG010000028.1"/>
</dbReference>
<keyword evidence="1" id="KW-0732">Signal</keyword>
<keyword evidence="2" id="KW-0645">Protease</keyword>
<dbReference type="GO" id="GO:0008233">
    <property type="term" value="F:peptidase activity"/>
    <property type="evidence" value="ECO:0007669"/>
    <property type="project" value="UniProtKB-KW"/>
</dbReference>
<comment type="caution">
    <text evidence="2">The sequence shown here is derived from an EMBL/GenBank/DDBJ whole genome shotgun (WGS) entry which is preliminary data.</text>
</comment>
<proteinExistence type="predicted"/>
<keyword evidence="3" id="KW-1185">Reference proteome</keyword>
<dbReference type="Gene3D" id="3.90.70.10">
    <property type="entry name" value="Cysteine proteinases"/>
    <property type="match status" value="1"/>
</dbReference>
<dbReference type="InterPro" id="IPR022118">
    <property type="entry name" value="Peptidase_C70_AvrRpt2"/>
</dbReference>
<dbReference type="EMBL" id="JARSFG010000028">
    <property type="protein sequence ID" value="MEC1180406.1"/>
    <property type="molecule type" value="Genomic_DNA"/>
</dbReference>
<dbReference type="GO" id="GO:0006508">
    <property type="term" value="P:proteolysis"/>
    <property type="evidence" value="ECO:0007669"/>
    <property type="project" value="UniProtKB-KW"/>
</dbReference>
<evidence type="ECO:0000313" key="3">
    <source>
        <dbReference type="Proteomes" id="UP001344888"/>
    </source>
</evidence>
<reference evidence="2 3" key="1">
    <citation type="submission" date="2023-03" db="EMBL/GenBank/DDBJ databases">
        <title>Bacillus Genome Sequencing.</title>
        <authorList>
            <person name="Dunlap C."/>
        </authorList>
    </citation>
    <scope>NUCLEOTIDE SEQUENCE [LARGE SCALE GENOMIC DNA]</scope>
    <source>
        <strain evidence="2 3">B-59205</strain>
    </source>
</reference>